<dbReference type="InterPro" id="IPR022357">
    <property type="entry name" value="MIP_CS"/>
</dbReference>
<dbReference type="InterPro" id="IPR034294">
    <property type="entry name" value="Aquaporin_transptr"/>
</dbReference>
<dbReference type="PANTHER" id="PTHR19139:SF199">
    <property type="entry name" value="MIP17260P"/>
    <property type="match status" value="1"/>
</dbReference>
<evidence type="ECO:0000256" key="6">
    <source>
        <dbReference type="ARBA" id="ARBA00022989"/>
    </source>
</evidence>
<evidence type="ECO:0000256" key="9">
    <source>
        <dbReference type="SAM" id="Phobius"/>
    </source>
</evidence>
<accession>A0AAJ6P948</accession>
<keyword evidence="4" id="KW-1003">Cell membrane</keyword>
<feature type="transmembrane region" description="Helical" evidence="9">
    <location>
        <begin position="174"/>
        <end position="194"/>
    </location>
</feature>
<dbReference type="InterPro" id="IPR023271">
    <property type="entry name" value="Aquaporin-like"/>
</dbReference>
<dbReference type="GO" id="GO:0005886">
    <property type="term" value="C:plasma membrane"/>
    <property type="evidence" value="ECO:0007669"/>
    <property type="project" value="UniProtKB-SubCell"/>
</dbReference>
<feature type="transmembrane region" description="Helical" evidence="9">
    <location>
        <begin position="14"/>
        <end position="34"/>
    </location>
</feature>
<keyword evidence="7 9" id="KW-0472">Membrane</keyword>
<evidence type="ECO:0000256" key="1">
    <source>
        <dbReference type="ARBA" id="ARBA00004651"/>
    </source>
</evidence>
<evidence type="ECO:0000256" key="2">
    <source>
        <dbReference type="ARBA" id="ARBA00006175"/>
    </source>
</evidence>
<keyword evidence="6 9" id="KW-1133">Transmembrane helix</keyword>
<evidence type="ECO:0000256" key="8">
    <source>
        <dbReference type="RuleBase" id="RU000477"/>
    </source>
</evidence>
<evidence type="ECO:0000256" key="4">
    <source>
        <dbReference type="ARBA" id="ARBA00022475"/>
    </source>
</evidence>
<comment type="similarity">
    <text evidence="2 8">Belongs to the MIP/aquaporin (TC 1.A.8) family.</text>
</comment>
<dbReference type="PANTHER" id="PTHR19139">
    <property type="entry name" value="AQUAPORIN TRANSPORTER"/>
    <property type="match status" value="1"/>
</dbReference>
<evidence type="ECO:0000256" key="7">
    <source>
        <dbReference type="ARBA" id="ARBA00023136"/>
    </source>
</evidence>
<feature type="transmembrane region" description="Helical" evidence="9">
    <location>
        <begin position="54"/>
        <end position="73"/>
    </location>
</feature>
<evidence type="ECO:0000313" key="10">
    <source>
        <dbReference type="EMBL" id="WGV25291.1"/>
    </source>
</evidence>
<dbReference type="PRINTS" id="PR00783">
    <property type="entry name" value="MINTRINSICP"/>
</dbReference>
<sequence length="272" mass="30353">MHNSDRHQWHWREYFAEFLGAAFNIFIGLSAIVLNFGHGLPIEQLVPDSSIRRLITGLIFAGSGAIVAVSPIGKLSGSHINPSVSLAFWIHGKMHLRDFVGFVIGQFLGAIAAVLLLVTLWGDYAKSVSNGMTLPGWNYPLWIVFLSEVTITFLLVLTIFIFVSHHRLMRWTPLVVWLLIAGMVWQEAPISGTSLNPARSFAPALVSGNWHHQWIYAIAPPMGAAIAVGMFRLIALGERDVLTGKLYHAFDYPSIFKNIKLPHFQHQPQSHK</sequence>
<dbReference type="AlphaFoldDB" id="A0AAJ6P948"/>
<reference evidence="10 11" key="1">
    <citation type="journal article" date="2023" name="Limnol Oceanogr Lett">
        <title>Environmental adaptations by the intertidal Antarctic cyanobacterium Halotia branconii CENA392 as revealed using long-read genome sequencing.</title>
        <authorList>
            <person name="Dextro R.B."/>
            <person name="Delbaje E."/>
            <person name="Freitas P.N.N."/>
            <person name="Geraldes V."/>
            <person name="Pinto E."/>
            <person name="Long P.F."/>
            <person name="Fiore M.F."/>
        </authorList>
    </citation>
    <scope>NUCLEOTIDE SEQUENCE [LARGE SCALE GENOMIC DNA]</scope>
    <source>
        <strain evidence="10 11">CENA392</strain>
    </source>
</reference>
<feature type="transmembrane region" description="Helical" evidence="9">
    <location>
        <begin position="99"/>
        <end position="121"/>
    </location>
</feature>
<dbReference type="Pfam" id="PF00230">
    <property type="entry name" value="MIP"/>
    <property type="match status" value="1"/>
</dbReference>
<dbReference type="RefSeq" id="WP_281482592.1">
    <property type="nucleotide sequence ID" value="NZ_CP124543.1"/>
</dbReference>
<proteinExistence type="inferred from homology"/>
<dbReference type="SUPFAM" id="SSF81338">
    <property type="entry name" value="Aquaporin-like"/>
    <property type="match status" value="1"/>
</dbReference>
<dbReference type="KEGG" id="hbq:QI031_26675"/>
<keyword evidence="5 8" id="KW-0812">Transmembrane</keyword>
<protein>
    <submittedName>
        <fullName evidence="10">Aquaporin</fullName>
    </submittedName>
</protein>
<keyword evidence="3 8" id="KW-0813">Transport</keyword>
<dbReference type="InterPro" id="IPR000425">
    <property type="entry name" value="MIP"/>
</dbReference>
<feature type="transmembrane region" description="Helical" evidence="9">
    <location>
        <begin position="214"/>
        <end position="235"/>
    </location>
</feature>
<organism evidence="10 11">
    <name type="scientific">Halotia branconii CENA392</name>
    <dbReference type="NCBI Taxonomy" id="1539056"/>
    <lineage>
        <taxon>Bacteria</taxon>
        <taxon>Bacillati</taxon>
        <taxon>Cyanobacteriota</taxon>
        <taxon>Cyanophyceae</taxon>
        <taxon>Nostocales</taxon>
        <taxon>Nodulariaceae</taxon>
        <taxon>Halotia</taxon>
    </lineage>
</organism>
<evidence type="ECO:0000256" key="5">
    <source>
        <dbReference type="ARBA" id="ARBA00022692"/>
    </source>
</evidence>
<dbReference type="Gene3D" id="1.20.1080.10">
    <property type="entry name" value="Glycerol uptake facilitator protein"/>
    <property type="match status" value="1"/>
</dbReference>
<gene>
    <name evidence="10" type="ORF">QI031_26675</name>
</gene>
<evidence type="ECO:0000313" key="11">
    <source>
        <dbReference type="Proteomes" id="UP001223520"/>
    </source>
</evidence>
<dbReference type="EMBL" id="CP124543">
    <property type="protein sequence ID" value="WGV25291.1"/>
    <property type="molecule type" value="Genomic_DNA"/>
</dbReference>
<evidence type="ECO:0000256" key="3">
    <source>
        <dbReference type="ARBA" id="ARBA00022448"/>
    </source>
</evidence>
<keyword evidence="11" id="KW-1185">Reference proteome</keyword>
<name>A0AAJ6P948_9CYAN</name>
<dbReference type="Proteomes" id="UP001223520">
    <property type="component" value="Chromosome"/>
</dbReference>
<feature type="transmembrane region" description="Helical" evidence="9">
    <location>
        <begin position="141"/>
        <end position="162"/>
    </location>
</feature>
<comment type="subcellular location">
    <subcellularLocation>
        <location evidence="1">Cell membrane</location>
        <topology evidence="1">Multi-pass membrane protein</topology>
    </subcellularLocation>
</comment>
<dbReference type="PROSITE" id="PS00221">
    <property type="entry name" value="MIP"/>
    <property type="match status" value="1"/>
</dbReference>
<dbReference type="GO" id="GO:0015250">
    <property type="term" value="F:water channel activity"/>
    <property type="evidence" value="ECO:0007669"/>
    <property type="project" value="TreeGrafter"/>
</dbReference>